<dbReference type="PROSITE" id="PS51286">
    <property type="entry name" value="RAP"/>
    <property type="match status" value="1"/>
</dbReference>
<evidence type="ECO:0000256" key="1">
    <source>
        <dbReference type="SAM" id="MobiDB-lite"/>
    </source>
</evidence>
<dbReference type="VEuPathDB" id="CryptoDB:Vbra_14945"/>
<evidence type="ECO:0000313" key="4">
    <source>
        <dbReference type="Proteomes" id="UP000041254"/>
    </source>
</evidence>
<dbReference type="OrthoDB" id="333106at2759"/>
<dbReference type="AlphaFoldDB" id="A0A0G4FCI9"/>
<feature type="region of interest" description="Disordered" evidence="1">
    <location>
        <begin position="473"/>
        <end position="496"/>
    </location>
</feature>
<evidence type="ECO:0000313" key="3">
    <source>
        <dbReference type="EMBL" id="CEM10273.1"/>
    </source>
</evidence>
<protein>
    <recommendedName>
        <fullName evidence="2">RAP domain-containing protein</fullName>
    </recommendedName>
</protein>
<dbReference type="SMART" id="SM00952">
    <property type="entry name" value="RAP"/>
    <property type="match status" value="1"/>
</dbReference>
<accession>A0A0G4FCI9</accession>
<dbReference type="InParanoid" id="A0A0G4FCI9"/>
<feature type="region of interest" description="Disordered" evidence="1">
    <location>
        <begin position="1"/>
        <end position="42"/>
    </location>
</feature>
<feature type="compositionally biased region" description="Low complexity" evidence="1">
    <location>
        <begin position="1"/>
        <end position="15"/>
    </location>
</feature>
<dbReference type="EMBL" id="CDMY01000404">
    <property type="protein sequence ID" value="CEM10273.1"/>
    <property type="molecule type" value="Genomic_DNA"/>
</dbReference>
<dbReference type="Proteomes" id="UP000041254">
    <property type="component" value="Unassembled WGS sequence"/>
</dbReference>
<name>A0A0G4FCI9_VITBC</name>
<reference evidence="3 4" key="1">
    <citation type="submission" date="2014-11" db="EMBL/GenBank/DDBJ databases">
        <authorList>
            <person name="Zhu J."/>
            <person name="Qi W."/>
            <person name="Song R."/>
        </authorList>
    </citation>
    <scope>NUCLEOTIDE SEQUENCE [LARGE SCALE GENOMIC DNA]</scope>
</reference>
<dbReference type="InterPro" id="IPR013584">
    <property type="entry name" value="RAP"/>
</dbReference>
<sequence length="1226" mass="134433">MSTAAASTGAAGAASVQMSAQGEDTAVKRWPRADDGPERASGVIKSDPIFVRPNRRFKQKVPIVLSTNGKHLKSTRLAQDALLRSAADIDSPLPSEATSIPDHYDLETFGAGGPRAIPPPPPTTKVKERRAVVYGDDGMGRSVYTVVSALCDAAVRHGKTGNRQLFQEAIRKAAACARTPLELSRVIHILSHHPPFGPNHALLHHLVTRATEQFEELPLRSVCLIGNTLIRFDHPHASFLAKLAPSLPSLLTRANSTDLPHLVSIAVRFQEDVLIDDPPRKTHRKDVVVVEDGGGEEEGSGVRMVEKREFWKQVARELSRVVAELRPEGYASLLQSILRSQEGRRHLIVPIVRKLTRAGAPRLPTFSSSQLVNVALCLQQLDYLTPAFMHLVHSASLIHTPTAPPRDLVSLYALYVKGPTPPNFLLASDPHWNVTQRPPPEFSKYRRPRPMKSPPLWVELGKKVGVAGVPDAMTMEPRTRGGGGEVTGTVEGEEGPVGMFPNSELDMSFDVALARPEWVKASLTDLSERLREMLPKCSPTDLAELLHAHVMRGDRDSRLSHSVVVHLMARLGELSPNSLAMVANDLTKLNRAMAKDEWIGKICEALDAAKIGQLTPVGVHSLLTAFQRAGCAPQSVHKPLFLLSQRLAASLPSSPPFVIAGCLSALAHLRFTSPDLINALVARATSQAHQFADIETLLRMVAGLRMAVESCAEPMDVSPFIDAIAPVAVKRLGMDEGAWGPNEVADFVCHVAALCGGEGRGWGIVCEGAKGHLMKWVRPYGAREVLRMMEGMQRGRVEDKDVWQTLWDQARINLDVFPPRDLLLVASTLARLRPVFGQQRRRFGRISNALIAILQAKSIDDDTKVIAQLVHVWGSMDLRDNQLLLALTEALQPLPASFDLADLSRVAFGLTKLGFPHSDLFGQLNDKTASLLTRVFSHRLPLIPLGASSDLSDMLRLLSALILWNDTSPHTRSAFIQLLDGIAAHHRRVRADGSSLPLLKLAACSMTHCHRIEASDVSPSTLPLYHFLTSLLEPQAEPPPPPAPAPALPPTADLTEVDTADELSEGGCEGGRGERALNALERDVWKHLEMLANHRIAKTMYLVPSLLVDAAPFVVHIADTHYKVVIEVGLPNDFYTEMDGTQIEWTAWSRARHRLLRAMGWHVALVPYFDWEPLRSEHEKMHFLRRQIGRAMAESEGGGAREADGRELLPVTADHGRDSVFALVSQ</sequence>
<dbReference type="Pfam" id="PF08373">
    <property type="entry name" value="RAP"/>
    <property type="match status" value="1"/>
</dbReference>
<evidence type="ECO:0000259" key="2">
    <source>
        <dbReference type="PROSITE" id="PS51286"/>
    </source>
</evidence>
<feature type="compositionally biased region" description="Basic and acidic residues" evidence="1">
    <location>
        <begin position="25"/>
        <end position="38"/>
    </location>
</feature>
<organism evidence="3 4">
    <name type="scientific">Vitrella brassicaformis (strain CCMP3155)</name>
    <dbReference type="NCBI Taxonomy" id="1169540"/>
    <lineage>
        <taxon>Eukaryota</taxon>
        <taxon>Sar</taxon>
        <taxon>Alveolata</taxon>
        <taxon>Colpodellida</taxon>
        <taxon>Vitrellaceae</taxon>
        <taxon>Vitrella</taxon>
    </lineage>
</organism>
<proteinExistence type="predicted"/>
<gene>
    <name evidence="3" type="ORF">Vbra_14945</name>
</gene>
<feature type="domain" description="RAP" evidence="2">
    <location>
        <begin position="1124"/>
        <end position="1186"/>
    </location>
</feature>
<keyword evidence="4" id="KW-1185">Reference proteome</keyword>